<reference evidence="2 3" key="1">
    <citation type="submission" date="2018-05" db="EMBL/GenBank/DDBJ databases">
        <title>Genomic Encyclopedia of Type Strains, Phase IV (KMG-IV): sequencing the most valuable type-strain genomes for metagenomic binning, comparative biology and taxonomic classification.</title>
        <authorList>
            <person name="Goeker M."/>
        </authorList>
    </citation>
    <scope>NUCLEOTIDE SEQUENCE [LARGE SCALE GENOMIC DNA]</scope>
    <source>
        <strain evidence="2 3">DSM 23606</strain>
    </source>
</reference>
<comment type="caution">
    <text evidence="2">The sequence shown here is derived from an EMBL/GenBank/DDBJ whole genome shotgun (WGS) entry which is preliminary data.</text>
</comment>
<dbReference type="AlphaFoldDB" id="A0A317MXM1"/>
<feature type="signal peptide" evidence="1">
    <location>
        <begin position="1"/>
        <end position="20"/>
    </location>
</feature>
<evidence type="ECO:0000313" key="3">
    <source>
        <dbReference type="Proteomes" id="UP000246569"/>
    </source>
</evidence>
<dbReference type="EMBL" id="QGTJ01000002">
    <property type="protein sequence ID" value="PWV64365.1"/>
    <property type="molecule type" value="Genomic_DNA"/>
</dbReference>
<dbReference type="RefSeq" id="WP_146213217.1">
    <property type="nucleotide sequence ID" value="NZ_QGTJ01000002.1"/>
</dbReference>
<keyword evidence="3" id="KW-1185">Reference proteome</keyword>
<organism evidence="2 3">
    <name type="scientific">Plasticicumulans acidivorans</name>
    <dbReference type="NCBI Taxonomy" id="886464"/>
    <lineage>
        <taxon>Bacteria</taxon>
        <taxon>Pseudomonadati</taxon>
        <taxon>Pseudomonadota</taxon>
        <taxon>Gammaproteobacteria</taxon>
        <taxon>Candidatus Competibacteraceae</taxon>
        <taxon>Plasticicumulans</taxon>
    </lineage>
</organism>
<evidence type="ECO:0000256" key="1">
    <source>
        <dbReference type="SAM" id="SignalP"/>
    </source>
</evidence>
<dbReference type="Proteomes" id="UP000246569">
    <property type="component" value="Unassembled WGS sequence"/>
</dbReference>
<name>A0A317MXM1_9GAMM</name>
<gene>
    <name evidence="2" type="ORF">C7443_10214</name>
</gene>
<sequence length="196" mass="20892">MNISRHLCAVAVLAALSACAQQETTPPVAPAPQPEVVAVNAISAEAKVVAINHGKRIVTLRTKDGRTFDVQAGPEVRNFAMIKKGDLVQVSFYESTLIQLHKKGTETPRLDANEYKDRAALGDKPAGVVATEVTAVATIVKIDSKRPSVTLKGPKGNLVEVVVRDPKRLDGVKVGDLVEVSYTQAVAIEVVPAPKR</sequence>
<protein>
    <submittedName>
        <fullName evidence="2">Uncharacterized protein</fullName>
    </submittedName>
</protein>
<proteinExistence type="predicted"/>
<feature type="chain" id="PRO_5016238701" evidence="1">
    <location>
        <begin position="21"/>
        <end position="196"/>
    </location>
</feature>
<evidence type="ECO:0000313" key="2">
    <source>
        <dbReference type="EMBL" id="PWV64365.1"/>
    </source>
</evidence>
<accession>A0A317MXM1</accession>
<dbReference type="PROSITE" id="PS51257">
    <property type="entry name" value="PROKAR_LIPOPROTEIN"/>
    <property type="match status" value="1"/>
</dbReference>
<keyword evidence="1" id="KW-0732">Signal</keyword>
<dbReference type="OrthoDB" id="8684916at2"/>